<dbReference type="SMART" id="SM00736">
    <property type="entry name" value="CADG"/>
    <property type="match status" value="2"/>
</dbReference>
<dbReference type="OrthoDB" id="41532at2759"/>
<dbReference type="GO" id="GO:0016020">
    <property type="term" value="C:membrane"/>
    <property type="evidence" value="ECO:0007669"/>
    <property type="project" value="InterPro"/>
</dbReference>
<evidence type="ECO:0000256" key="3">
    <source>
        <dbReference type="SAM" id="SignalP"/>
    </source>
</evidence>
<feature type="domain" description="Dystroglycan-type cadherin-like" evidence="4">
    <location>
        <begin position="22"/>
        <end position="124"/>
    </location>
</feature>
<dbReference type="Gene3D" id="2.60.40.10">
    <property type="entry name" value="Immunoglobulins"/>
    <property type="match status" value="3"/>
</dbReference>
<evidence type="ECO:0000313" key="6">
    <source>
        <dbReference type="Proteomes" id="UP000323067"/>
    </source>
</evidence>
<feature type="compositionally biased region" description="Polar residues" evidence="1">
    <location>
        <begin position="713"/>
        <end position="726"/>
    </location>
</feature>
<feature type="region of interest" description="Disordered" evidence="1">
    <location>
        <begin position="565"/>
        <end position="593"/>
    </location>
</feature>
<evidence type="ECO:0000256" key="1">
    <source>
        <dbReference type="SAM" id="MobiDB-lite"/>
    </source>
</evidence>
<dbReference type="SUPFAM" id="SSF49313">
    <property type="entry name" value="Cadherin-like"/>
    <property type="match status" value="3"/>
</dbReference>
<evidence type="ECO:0000256" key="2">
    <source>
        <dbReference type="SAM" id="Phobius"/>
    </source>
</evidence>
<dbReference type="AlphaFoldDB" id="A0A2H4SSM3"/>
<dbReference type="InterPro" id="IPR006644">
    <property type="entry name" value="Cadg"/>
</dbReference>
<keyword evidence="3" id="KW-0732">Signal</keyword>
<dbReference type="VEuPathDB" id="FungiDB:A9K55_001817"/>
<evidence type="ECO:0000259" key="4">
    <source>
        <dbReference type="SMART" id="SM00736"/>
    </source>
</evidence>
<evidence type="ECO:0000313" key="5">
    <source>
        <dbReference type="EMBL" id="ATY66107.1"/>
    </source>
</evidence>
<proteinExistence type="predicted"/>
<sequence length="863" mass="92263">MAALTIILVALQLASLACGKPNLAFPLNAQLPLAARLDTFFTYSFSPQTFVSSSNITYSFGQNHPSWLSIESANRRLYGTPRDGDLADGEVVGQKVDIVATDDTGSTTMDSTLVISRKPAPSVQIPLQDQIKKFGNISAPSSVLSYPATQFRYSFNPDTFGKNSGLNYYAVSSNNSPLPAWVKFDAGSLTFSGSTPPFESLVQPPQTFGLSLVASDIVGFAATSLTFNIVVGSHKLTTENPVVTINATRGTAVDYDGLENAIALDGKLVKSNELDVTTEGMPQWLNYDKDTGKLSGTPRDGDHASNFTITYSSMLSATLDILVVVNVATGLFKSTFEDMEARPGGKFDVDLSQYFRNPSDINLNVSVSPTENWLKVDGFKLSGDVPKDTKGNFDVTVDASSKSSSLSESEKLHVNVLAPDGTPTSTSVTTSSPSSTSSNNPGESALPTMGGLLSTGDILLATIIPILFIALMLMLFVCFLRRRRASRSYLSSKTRSNVLNPISSLRHGSSSSMRRVEKMTAVPNNEKHMLKPTAAAYMEAVHLHSTSRRSSETLGGIEEDYRAISERPHTARSQPAAIRSISPAESNAGRRSWETVEGDVPYMSGAKSMRNGGAPSPDPSISESTHQVFATGSYIHDVGPGGYKKDMDAITGTKGHSVKKASALAYTPIYGHKSADTYSTKTTSSVALPLNERSRNHRHLASTIAESEGSDPNWESITVSDTSNSDIRPPEPAYLTSGPSGDGLPWADLTSNGSKSFMSDPSFGSAENWRVINKRDPTTMTLKSIVDDTPLSPFPDNREGAMSGERSNPTPAPASKWGEVGAEKTTTIHESASVLSTAASAASAWRKDNSGKLSEGSSFKVFI</sequence>
<dbReference type="Proteomes" id="UP000323067">
    <property type="component" value="Chromosome iii"/>
</dbReference>
<feature type="transmembrane region" description="Helical" evidence="2">
    <location>
        <begin position="458"/>
        <end position="480"/>
    </location>
</feature>
<feature type="compositionally biased region" description="Low complexity" evidence="1">
    <location>
        <begin position="422"/>
        <end position="438"/>
    </location>
</feature>
<name>A0A2H4SSM3_CORMI</name>
<reference evidence="5 6" key="1">
    <citation type="journal article" date="2017" name="BMC Genomics">
        <title>Chromosome level assembly and secondary metabolite potential of the parasitic fungus Cordyceps militaris.</title>
        <authorList>
            <person name="Kramer G.J."/>
            <person name="Nodwell J.R."/>
        </authorList>
    </citation>
    <scope>NUCLEOTIDE SEQUENCE [LARGE SCALE GENOMIC DNA]</scope>
    <source>
        <strain evidence="5 6">ATCC 34164</strain>
    </source>
</reference>
<keyword evidence="2" id="KW-0812">Transmembrane</keyword>
<dbReference type="InterPro" id="IPR013783">
    <property type="entry name" value="Ig-like_fold"/>
</dbReference>
<protein>
    <submittedName>
        <fullName evidence="5">Cadherin-like protein</fullName>
    </submittedName>
</protein>
<dbReference type="GO" id="GO:0005509">
    <property type="term" value="F:calcium ion binding"/>
    <property type="evidence" value="ECO:0007669"/>
    <property type="project" value="InterPro"/>
</dbReference>
<organism evidence="5 6">
    <name type="scientific">Cordyceps militaris</name>
    <name type="common">Caterpillar fungus</name>
    <name type="synonym">Clavaria militaris</name>
    <dbReference type="NCBI Taxonomy" id="73501"/>
    <lineage>
        <taxon>Eukaryota</taxon>
        <taxon>Fungi</taxon>
        <taxon>Dikarya</taxon>
        <taxon>Ascomycota</taxon>
        <taxon>Pezizomycotina</taxon>
        <taxon>Sordariomycetes</taxon>
        <taxon>Hypocreomycetidae</taxon>
        <taxon>Hypocreales</taxon>
        <taxon>Cordycipitaceae</taxon>
        <taxon>Cordyceps</taxon>
    </lineage>
</organism>
<dbReference type="VEuPathDB" id="FungiDB:CCM_00294"/>
<dbReference type="InterPro" id="IPR015919">
    <property type="entry name" value="Cadherin-like_sf"/>
</dbReference>
<gene>
    <name evidence="5" type="ORF">A9K55_001817</name>
</gene>
<feature type="signal peptide" evidence="3">
    <location>
        <begin position="1"/>
        <end position="19"/>
    </location>
</feature>
<keyword evidence="2" id="KW-0472">Membrane</keyword>
<dbReference type="Pfam" id="PF05345">
    <property type="entry name" value="He_PIG"/>
    <property type="match status" value="3"/>
</dbReference>
<dbReference type="EMBL" id="CP023326">
    <property type="protein sequence ID" value="ATY66107.1"/>
    <property type="molecule type" value="Genomic_DNA"/>
</dbReference>
<accession>A0A2H4SSM3</accession>
<feature type="region of interest" description="Disordered" evidence="1">
    <location>
        <begin position="785"/>
        <end position="819"/>
    </location>
</feature>
<feature type="domain" description="Dystroglycan-type cadherin-like" evidence="4">
    <location>
        <begin position="143"/>
        <end position="238"/>
    </location>
</feature>
<feature type="chain" id="PRO_5014170265" evidence="3">
    <location>
        <begin position="20"/>
        <end position="863"/>
    </location>
</feature>
<keyword evidence="2" id="KW-1133">Transmembrane helix</keyword>
<feature type="region of interest" description="Disordered" evidence="1">
    <location>
        <begin position="703"/>
        <end position="746"/>
    </location>
</feature>
<feature type="region of interest" description="Disordered" evidence="1">
    <location>
        <begin position="416"/>
        <end position="444"/>
    </location>
</feature>